<evidence type="ECO:0000313" key="1">
    <source>
        <dbReference type="EMBL" id="GAA2327401.1"/>
    </source>
</evidence>
<protein>
    <submittedName>
        <fullName evidence="1">Uncharacterized protein</fullName>
    </submittedName>
</protein>
<dbReference type="Proteomes" id="UP001501444">
    <property type="component" value="Unassembled WGS sequence"/>
</dbReference>
<comment type="caution">
    <text evidence="1">The sequence shown here is derived from an EMBL/GenBank/DDBJ whole genome shotgun (WGS) entry which is preliminary data.</text>
</comment>
<proteinExistence type="predicted"/>
<evidence type="ECO:0000313" key="2">
    <source>
        <dbReference type="Proteomes" id="UP001501444"/>
    </source>
</evidence>
<organism evidence="1 2">
    <name type="scientific">Dactylosporangium salmoneum</name>
    <dbReference type="NCBI Taxonomy" id="53361"/>
    <lineage>
        <taxon>Bacteria</taxon>
        <taxon>Bacillati</taxon>
        <taxon>Actinomycetota</taxon>
        <taxon>Actinomycetes</taxon>
        <taxon>Micromonosporales</taxon>
        <taxon>Micromonosporaceae</taxon>
        <taxon>Dactylosporangium</taxon>
    </lineage>
</organism>
<keyword evidence="2" id="KW-1185">Reference proteome</keyword>
<accession>A0ABN3FDI7</accession>
<sequence>MTDDLWPTPNWADPPAEVIQPEEAAAPAPVVPRAQLAAEAVWWDAVAAQAKSRAAGARNALDKQAQAEFARDGIAPTWRIPDVGTVPLSLTADRVDVVDEAAYTEWVAATFPEQVETIVTTRVRPAYDEVVRKAAAKRRAACTEDGEVIPGLEFVAGGAPKGISIRASSDAKESAAALADAALDGLFEARTAALAVARLVVDEVQAEVSA</sequence>
<gene>
    <name evidence="1" type="ORF">GCM10010170_003050</name>
</gene>
<name>A0ABN3FDI7_9ACTN</name>
<dbReference type="EMBL" id="BAAARV010000004">
    <property type="protein sequence ID" value="GAA2327401.1"/>
    <property type="molecule type" value="Genomic_DNA"/>
</dbReference>
<reference evidence="1 2" key="1">
    <citation type="journal article" date="2019" name="Int. J. Syst. Evol. Microbiol.">
        <title>The Global Catalogue of Microorganisms (GCM) 10K type strain sequencing project: providing services to taxonomists for standard genome sequencing and annotation.</title>
        <authorList>
            <consortium name="The Broad Institute Genomics Platform"/>
            <consortium name="The Broad Institute Genome Sequencing Center for Infectious Disease"/>
            <person name="Wu L."/>
            <person name="Ma J."/>
        </authorList>
    </citation>
    <scope>NUCLEOTIDE SEQUENCE [LARGE SCALE GENOMIC DNA]</scope>
    <source>
        <strain evidence="1 2">JCM 3272</strain>
    </source>
</reference>
<dbReference type="RefSeq" id="WP_344610346.1">
    <property type="nucleotide sequence ID" value="NZ_BAAARV010000004.1"/>
</dbReference>